<dbReference type="eggNOG" id="COG0457">
    <property type="taxonomic scope" value="Bacteria"/>
</dbReference>
<dbReference type="NCBIfam" id="TIGR02917">
    <property type="entry name" value="PEP_TPR_lipo"/>
    <property type="match status" value="1"/>
</dbReference>
<feature type="repeat" description="TPR" evidence="3">
    <location>
        <begin position="827"/>
        <end position="860"/>
    </location>
</feature>
<dbReference type="PROSITE" id="PS50005">
    <property type="entry name" value="TPR"/>
    <property type="match status" value="3"/>
</dbReference>
<dbReference type="OrthoDB" id="7052525at2"/>
<dbReference type="RefSeq" id="WP_081754189.1">
    <property type="nucleotide sequence ID" value="NZ_ARZY01000006.1"/>
</dbReference>
<dbReference type="SUPFAM" id="SSF48452">
    <property type="entry name" value="TPR-like"/>
    <property type="match status" value="4"/>
</dbReference>
<dbReference type="InterPro" id="IPR019734">
    <property type="entry name" value="TPR_rpt"/>
</dbReference>
<comment type="caution">
    <text evidence="5">The sequence shown here is derived from an EMBL/GenBank/DDBJ whole genome shotgun (WGS) entry which is preliminary data.</text>
</comment>
<evidence type="ECO:0000313" key="5">
    <source>
        <dbReference type="EMBL" id="EWH11133.1"/>
    </source>
</evidence>
<evidence type="ECO:0000256" key="1">
    <source>
        <dbReference type="ARBA" id="ARBA00022737"/>
    </source>
</evidence>
<accession>W7QTG0</accession>
<feature type="repeat" description="TPR" evidence="3">
    <location>
        <begin position="456"/>
        <end position="489"/>
    </location>
</feature>
<dbReference type="InterPro" id="IPR014266">
    <property type="entry name" value="PEP-CTERM_TPR_PrsT"/>
</dbReference>
<evidence type="ECO:0000256" key="3">
    <source>
        <dbReference type="PROSITE-ProRule" id="PRU00339"/>
    </source>
</evidence>
<keyword evidence="1" id="KW-0677">Repeat</keyword>
<dbReference type="Pfam" id="PF13432">
    <property type="entry name" value="TPR_16"/>
    <property type="match status" value="1"/>
</dbReference>
<feature type="repeat" description="TPR" evidence="3">
    <location>
        <begin position="57"/>
        <end position="90"/>
    </location>
</feature>
<gene>
    <name evidence="5" type="ORF">DS2_04730</name>
</gene>
<evidence type="ECO:0000256" key="4">
    <source>
        <dbReference type="SAM" id="Coils"/>
    </source>
</evidence>
<dbReference type="Pfam" id="PF14559">
    <property type="entry name" value="TPR_19"/>
    <property type="match status" value="2"/>
</dbReference>
<reference evidence="5 6" key="1">
    <citation type="journal article" date="2014" name="Genome Announc.">
        <title>Draft Genome Sequence of the Agar-Degrading Bacterium Catenovulum sp. Strain DS-2, Isolated from Intestines of Haliotis diversicolor.</title>
        <authorList>
            <person name="Shan D."/>
            <person name="Li X."/>
            <person name="Gu Z."/>
            <person name="Wei G."/>
            <person name="Gao Z."/>
            <person name="Shao Z."/>
        </authorList>
    </citation>
    <scope>NUCLEOTIDE SEQUENCE [LARGE SCALE GENOMIC DNA]</scope>
    <source>
        <strain evidence="5 6">DS-2</strain>
    </source>
</reference>
<proteinExistence type="predicted"/>
<dbReference type="PANTHER" id="PTHR45586:SF1">
    <property type="entry name" value="LIPOPOLYSACCHARIDE ASSEMBLY PROTEIN B"/>
    <property type="match status" value="1"/>
</dbReference>
<dbReference type="InterPro" id="IPR011990">
    <property type="entry name" value="TPR-like_helical_dom_sf"/>
</dbReference>
<dbReference type="EMBL" id="ARZY01000006">
    <property type="protein sequence ID" value="EWH11133.1"/>
    <property type="molecule type" value="Genomic_DNA"/>
</dbReference>
<dbReference type="AlphaFoldDB" id="W7QTG0"/>
<dbReference type="PROSITE" id="PS51257">
    <property type="entry name" value="PROKAR_LIPOPROTEIN"/>
    <property type="match status" value="1"/>
</dbReference>
<evidence type="ECO:0008006" key="7">
    <source>
        <dbReference type="Google" id="ProtNLM"/>
    </source>
</evidence>
<protein>
    <recommendedName>
        <fullName evidence="7">PEP-CTERM system TPR-repeat lipoprotein</fullName>
    </recommendedName>
</protein>
<feature type="coiled-coil region" evidence="4">
    <location>
        <begin position="20"/>
        <end position="47"/>
    </location>
</feature>
<dbReference type="PATRIC" id="fig|1328313.3.peg.978"/>
<keyword evidence="6" id="KW-1185">Reference proteome</keyword>
<sequence>MNKKYLAILLGSALMAGCGQQSYQSNLEQAQQQLSKEQEQAAVISLKNAIQQDPNQSEARVLLGSVYARQGLFSAAEKELTKAIELGAKESQVLPVLAEVWLYLEDSGSLDKYSDKNDDAKFYLAAYHLNQGLESKAVELFTQVSRQAGDGAIYKLSSEFVKIFNQQQNSLAHLSEVALAYPEHRYVQQIYARSLAISGEYKKAVSVYQDLVNQSPSFIQLKLFLADAQVKSGNYKAASPNIKELLKFAKHHAYLNYLNAIVDFEAQEFESAKLSAERALQAGFENKIARIIAGVSSFRLNNLEQAYNHLQPVADDIPEGHDLKRLLAALQISLGYTDEALINVLESDTEVDPDLVAALGYQLHSKQQTEGLQSLLKKVEGKSIDNPQTLARIGALKLTLDQDGNGGVDELEKVFALDSDIEIAKRLLLIRYLDKGEFDKAIDLANKLIEQYPSKAEGHNYTAVIYERMGEIDKVDQAFSKAIEVEPSNAAALLYFIGQSAQNNDFDSVGKYLKQLLDEHPTHIRGLSLNMIYQKQQGNAAKGLNAYRKAFELSNESLAYRLAYGKALSSEGKYPEVISLLKPVEKQLNLPDLYWHLLANAYINQNNLSAAEYAYKQWSTLAPNNLVARLSLISTIELTNDFNRALRETETALDYFPNDLRLKLMKARYLVEVRQLSKAQQVLTDLNMPSNELVQALQGRIWLYTEQYNKAVAPLTAYYNTDSRAQHAIRVAKAYIGAKQNSDAVDFLKKHIQANEQDVVSKSYLANYLSSQNSLNDASKLFESVLQQQPNNPLALNNLANLHLAKGKLQQAETLALRVTKHHPEMAAGFDTLGSVYKAQEQFDKAHKAYETAFKLNAGSLEVMLNYIESLAKVGQKSLAAQYIDSLEPLKAKLDPSELSKLNARIAKINAI</sequence>
<dbReference type="Proteomes" id="UP000019276">
    <property type="component" value="Unassembled WGS sequence"/>
</dbReference>
<dbReference type="Gene3D" id="1.25.40.10">
    <property type="entry name" value="Tetratricopeptide repeat domain"/>
    <property type="match status" value="6"/>
</dbReference>
<name>W7QTG0_9ALTE</name>
<keyword evidence="2 3" id="KW-0802">TPR repeat</keyword>
<dbReference type="PANTHER" id="PTHR45586">
    <property type="entry name" value="TPR REPEAT-CONTAINING PROTEIN PA4667"/>
    <property type="match status" value="1"/>
</dbReference>
<dbReference type="SMART" id="SM00028">
    <property type="entry name" value="TPR"/>
    <property type="match status" value="11"/>
</dbReference>
<keyword evidence="4" id="KW-0175">Coiled coil</keyword>
<organism evidence="5 6">
    <name type="scientific">Catenovulum agarivorans DS-2</name>
    <dbReference type="NCBI Taxonomy" id="1328313"/>
    <lineage>
        <taxon>Bacteria</taxon>
        <taxon>Pseudomonadati</taxon>
        <taxon>Pseudomonadota</taxon>
        <taxon>Gammaproteobacteria</taxon>
        <taxon>Alteromonadales</taxon>
        <taxon>Alteromonadaceae</taxon>
        <taxon>Catenovulum</taxon>
    </lineage>
</organism>
<evidence type="ECO:0000313" key="6">
    <source>
        <dbReference type="Proteomes" id="UP000019276"/>
    </source>
</evidence>
<dbReference type="STRING" id="1328313.DS2_04730"/>
<evidence type="ECO:0000256" key="2">
    <source>
        <dbReference type="ARBA" id="ARBA00022803"/>
    </source>
</evidence>
<dbReference type="InterPro" id="IPR051012">
    <property type="entry name" value="CellSynth/LPSAsmb/PSIAsmb"/>
</dbReference>